<dbReference type="EMBL" id="BAABAB010000010">
    <property type="protein sequence ID" value="GAA3615918.1"/>
    <property type="molecule type" value="Genomic_DNA"/>
</dbReference>
<dbReference type="CDD" id="cd06261">
    <property type="entry name" value="TM_PBP2"/>
    <property type="match status" value="1"/>
</dbReference>
<feature type="transmembrane region" description="Helical" evidence="9">
    <location>
        <begin position="206"/>
        <end position="227"/>
    </location>
</feature>
<keyword evidence="4 9" id="KW-0812">Transmembrane</keyword>
<keyword evidence="5 9" id="KW-1133">Transmembrane helix</keyword>
<evidence type="ECO:0000256" key="3">
    <source>
        <dbReference type="ARBA" id="ARBA00022448"/>
    </source>
</evidence>
<gene>
    <name evidence="11" type="primary">cysW</name>
    <name evidence="11" type="ORF">GCM10022236_17560</name>
</gene>
<evidence type="ECO:0000256" key="7">
    <source>
        <dbReference type="ARBA" id="ARBA00023136"/>
    </source>
</evidence>
<dbReference type="Gene3D" id="1.10.3720.10">
    <property type="entry name" value="MetI-like"/>
    <property type="match status" value="1"/>
</dbReference>
<proteinExistence type="predicted"/>
<dbReference type="PANTHER" id="PTHR30406:SF1">
    <property type="entry name" value="SULFATE TRANSPORT SYSTEM PERMEASE PROTEIN CYSW"/>
    <property type="match status" value="1"/>
</dbReference>
<evidence type="ECO:0000313" key="11">
    <source>
        <dbReference type="EMBL" id="GAA3615918.1"/>
    </source>
</evidence>
<reference evidence="12" key="1">
    <citation type="journal article" date="2019" name="Int. J. Syst. Evol. Microbiol.">
        <title>The Global Catalogue of Microorganisms (GCM) 10K type strain sequencing project: providing services to taxonomists for standard genome sequencing and annotation.</title>
        <authorList>
            <consortium name="The Broad Institute Genomics Platform"/>
            <consortium name="The Broad Institute Genome Sequencing Center for Infectious Disease"/>
            <person name="Wu L."/>
            <person name="Ma J."/>
        </authorList>
    </citation>
    <scope>NUCLEOTIDE SEQUENCE [LARGE SCALE GENOMIC DNA]</scope>
    <source>
        <strain evidence="12">JCM 16929</strain>
    </source>
</reference>
<comment type="function">
    <text evidence="8">Part of the ABC transporter complex CysAWTP (TC 3.A.1.6.1) involved in sulfate/thiosulfate import. Probably responsible for the translocation of the substrate across the membrane.</text>
</comment>
<evidence type="ECO:0000256" key="4">
    <source>
        <dbReference type="ARBA" id="ARBA00022692"/>
    </source>
</evidence>
<protein>
    <submittedName>
        <fullName evidence="11">Sulfate ABC transporter permease subunit CysW</fullName>
    </submittedName>
</protein>
<dbReference type="PANTHER" id="PTHR30406">
    <property type="entry name" value="SULFATE TRANSPORT SYSTEM PERMEASE PROTEIN"/>
    <property type="match status" value="1"/>
</dbReference>
<evidence type="ECO:0000256" key="1">
    <source>
        <dbReference type="ARBA" id="ARBA00004141"/>
    </source>
</evidence>
<evidence type="ECO:0000256" key="6">
    <source>
        <dbReference type="ARBA" id="ARBA00023032"/>
    </source>
</evidence>
<dbReference type="Proteomes" id="UP001501490">
    <property type="component" value="Unassembled WGS sequence"/>
</dbReference>
<evidence type="ECO:0000256" key="9">
    <source>
        <dbReference type="SAM" id="Phobius"/>
    </source>
</evidence>
<sequence>MAEVIVRPPTPPMGSATPTRGKVVTVRSRSAFRWVLRLIVVGYLFFLVIWPVALVAKATFSRGLAPVIDALRQPDVIFAFQLTLSVAFWAVLINTIFGVVISLLLTRYTFPGRRALSAMIDVPLSVSPIVVGLALLLVYSGRTGWLGGALESAGLQIVYAPPGMIMATAFVSLPLVIRELVPVLNEIGTDQEQAARSLGASALQSFARITLPAIKWALLYGVVLSLARSLGEFGAVKIVSGGVAMRTQTATLLVEERYQQFGVDNTITAYTAAFILALIAVVALVVVTSLRPKTTEN</sequence>
<feature type="transmembrane region" description="Helical" evidence="9">
    <location>
        <begin position="34"/>
        <end position="56"/>
    </location>
</feature>
<comment type="subunit">
    <text evidence="2">The complex is composed of two ATP-binding proteins (CysA), two transmembrane proteins (CysT and CysW) and a solute-binding protein (CysP).</text>
</comment>
<feature type="transmembrane region" description="Helical" evidence="9">
    <location>
        <begin position="159"/>
        <end position="177"/>
    </location>
</feature>
<dbReference type="InterPro" id="IPR000515">
    <property type="entry name" value="MetI-like"/>
</dbReference>
<evidence type="ECO:0000256" key="5">
    <source>
        <dbReference type="ARBA" id="ARBA00022989"/>
    </source>
</evidence>
<feature type="transmembrane region" description="Helical" evidence="9">
    <location>
        <begin position="118"/>
        <end position="139"/>
    </location>
</feature>
<dbReference type="Pfam" id="PF00528">
    <property type="entry name" value="BPD_transp_1"/>
    <property type="match status" value="1"/>
</dbReference>
<dbReference type="InterPro" id="IPR005667">
    <property type="entry name" value="Sulph_transpt2"/>
</dbReference>
<feature type="domain" description="ABC transmembrane type-1" evidence="10">
    <location>
        <begin position="80"/>
        <end position="291"/>
    </location>
</feature>
<accession>A0ABP6ZQ44</accession>
<evidence type="ECO:0000256" key="2">
    <source>
        <dbReference type="ARBA" id="ARBA00011779"/>
    </source>
</evidence>
<dbReference type="RefSeq" id="WP_344803466.1">
    <property type="nucleotide sequence ID" value="NZ_BAABAB010000010.1"/>
</dbReference>
<keyword evidence="6" id="KW-0764">Sulfate transport</keyword>
<keyword evidence="12" id="KW-1185">Reference proteome</keyword>
<dbReference type="InterPro" id="IPR035906">
    <property type="entry name" value="MetI-like_sf"/>
</dbReference>
<comment type="subcellular location">
    <subcellularLocation>
        <location evidence="1">Membrane</location>
        <topology evidence="1">Multi-pass membrane protein</topology>
    </subcellularLocation>
</comment>
<dbReference type="NCBIfam" id="TIGR00969">
    <property type="entry name" value="3a0106s02"/>
    <property type="match status" value="1"/>
</dbReference>
<evidence type="ECO:0000256" key="8">
    <source>
        <dbReference type="ARBA" id="ARBA00025323"/>
    </source>
</evidence>
<feature type="transmembrane region" description="Helical" evidence="9">
    <location>
        <begin position="76"/>
        <end position="106"/>
    </location>
</feature>
<dbReference type="SUPFAM" id="SSF161098">
    <property type="entry name" value="MetI-like"/>
    <property type="match status" value="1"/>
</dbReference>
<feature type="transmembrane region" description="Helical" evidence="9">
    <location>
        <begin position="267"/>
        <end position="290"/>
    </location>
</feature>
<evidence type="ECO:0000313" key="12">
    <source>
        <dbReference type="Proteomes" id="UP001501490"/>
    </source>
</evidence>
<name>A0ABP6ZQ44_9ACTN</name>
<dbReference type="PROSITE" id="PS50928">
    <property type="entry name" value="ABC_TM1"/>
    <property type="match status" value="1"/>
</dbReference>
<comment type="caution">
    <text evidence="11">The sequence shown here is derived from an EMBL/GenBank/DDBJ whole genome shotgun (WGS) entry which is preliminary data.</text>
</comment>
<organism evidence="11 12">
    <name type="scientific">Microlunatus ginsengisoli</name>
    <dbReference type="NCBI Taxonomy" id="363863"/>
    <lineage>
        <taxon>Bacteria</taxon>
        <taxon>Bacillati</taxon>
        <taxon>Actinomycetota</taxon>
        <taxon>Actinomycetes</taxon>
        <taxon>Propionibacteriales</taxon>
        <taxon>Propionibacteriaceae</taxon>
        <taxon>Microlunatus</taxon>
    </lineage>
</organism>
<keyword evidence="7 9" id="KW-0472">Membrane</keyword>
<keyword evidence="3" id="KW-0813">Transport</keyword>
<evidence type="ECO:0000259" key="10">
    <source>
        <dbReference type="PROSITE" id="PS50928"/>
    </source>
</evidence>